<proteinExistence type="predicted"/>
<sequence>MLQNFFCTLPQICALTQLYGQFLRPHGLVFALSCTVNCGTLYRQVCAFPNHVQSIEFTTGGLQSSCRNMSKMINGKRMHLSSISSLIAKGLNTYVNTYFYCFIFNICKKFKKTVFALSLWGIVCRLMREKYNLIHFRIRL</sequence>
<name>A0AAN8Q5X3_9TELE</name>
<dbReference type="AlphaFoldDB" id="A0AAN8Q5X3"/>
<gene>
    <name evidence="1" type="ORF">J4Q44_G00373140</name>
</gene>
<accession>A0AAN8Q5X3</accession>
<comment type="caution">
    <text evidence="1">The sequence shown here is derived from an EMBL/GenBank/DDBJ whole genome shotgun (WGS) entry which is preliminary data.</text>
</comment>
<organism evidence="1 2">
    <name type="scientific">Coregonus suidteri</name>
    <dbReference type="NCBI Taxonomy" id="861788"/>
    <lineage>
        <taxon>Eukaryota</taxon>
        <taxon>Metazoa</taxon>
        <taxon>Chordata</taxon>
        <taxon>Craniata</taxon>
        <taxon>Vertebrata</taxon>
        <taxon>Euteleostomi</taxon>
        <taxon>Actinopterygii</taxon>
        <taxon>Neopterygii</taxon>
        <taxon>Teleostei</taxon>
        <taxon>Protacanthopterygii</taxon>
        <taxon>Salmoniformes</taxon>
        <taxon>Salmonidae</taxon>
        <taxon>Coregoninae</taxon>
        <taxon>Coregonus</taxon>
    </lineage>
</organism>
<protein>
    <submittedName>
        <fullName evidence="1">Uncharacterized protein</fullName>
    </submittedName>
</protein>
<evidence type="ECO:0000313" key="2">
    <source>
        <dbReference type="Proteomes" id="UP001356427"/>
    </source>
</evidence>
<evidence type="ECO:0000313" key="1">
    <source>
        <dbReference type="EMBL" id="KAK6292729.1"/>
    </source>
</evidence>
<dbReference type="EMBL" id="JAGTTL010000038">
    <property type="protein sequence ID" value="KAK6292729.1"/>
    <property type="molecule type" value="Genomic_DNA"/>
</dbReference>
<keyword evidence="2" id="KW-1185">Reference proteome</keyword>
<dbReference type="Proteomes" id="UP001356427">
    <property type="component" value="Unassembled WGS sequence"/>
</dbReference>
<reference evidence="1 2" key="1">
    <citation type="submission" date="2021-04" db="EMBL/GenBank/DDBJ databases">
        <authorList>
            <person name="De Guttry C."/>
            <person name="Zahm M."/>
            <person name="Klopp C."/>
            <person name="Cabau C."/>
            <person name="Louis A."/>
            <person name="Berthelot C."/>
            <person name="Parey E."/>
            <person name="Roest Crollius H."/>
            <person name="Montfort J."/>
            <person name="Robinson-Rechavi M."/>
            <person name="Bucao C."/>
            <person name="Bouchez O."/>
            <person name="Gislard M."/>
            <person name="Lluch J."/>
            <person name="Milhes M."/>
            <person name="Lampietro C."/>
            <person name="Lopez Roques C."/>
            <person name="Donnadieu C."/>
            <person name="Braasch I."/>
            <person name="Desvignes T."/>
            <person name="Postlethwait J."/>
            <person name="Bobe J."/>
            <person name="Wedekind C."/>
            <person name="Guiguen Y."/>
        </authorList>
    </citation>
    <scope>NUCLEOTIDE SEQUENCE [LARGE SCALE GENOMIC DNA]</scope>
    <source>
        <strain evidence="1">Cs_M1</strain>
        <tissue evidence="1">Blood</tissue>
    </source>
</reference>